<evidence type="ECO:0000256" key="3">
    <source>
        <dbReference type="ARBA" id="ARBA00022741"/>
    </source>
</evidence>
<gene>
    <name evidence="9" type="ORF">CXG81DRAFT_15749</name>
</gene>
<accession>A0A4P9X191</accession>
<dbReference type="GO" id="GO:0005524">
    <property type="term" value="F:ATP binding"/>
    <property type="evidence" value="ECO:0007669"/>
    <property type="project" value="UniProtKB-UniRule"/>
</dbReference>
<keyword evidence="2" id="KW-0963">Cytoplasm</keyword>
<dbReference type="PRINTS" id="PR00380">
    <property type="entry name" value="KINESINHEAVY"/>
</dbReference>
<keyword evidence="5" id="KW-0175">Coiled coil</keyword>
<dbReference type="PROSITE" id="PS50067">
    <property type="entry name" value="KINESIN_MOTOR_2"/>
    <property type="match status" value="1"/>
</dbReference>
<dbReference type="Pfam" id="PF00225">
    <property type="entry name" value="Kinesin"/>
    <property type="match status" value="1"/>
</dbReference>
<dbReference type="STRING" id="1555241.A0A4P9X191"/>
<dbReference type="Proteomes" id="UP000274922">
    <property type="component" value="Unassembled WGS sequence"/>
</dbReference>
<dbReference type="GO" id="GO:0008017">
    <property type="term" value="F:microtubule binding"/>
    <property type="evidence" value="ECO:0007669"/>
    <property type="project" value="InterPro"/>
</dbReference>
<protein>
    <recommendedName>
        <fullName evidence="7">Kinesin-like protein</fullName>
    </recommendedName>
</protein>
<dbReference type="GO" id="GO:0007052">
    <property type="term" value="P:mitotic spindle organization"/>
    <property type="evidence" value="ECO:0007669"/>
    <property type="project" value="TreeGrafter"/>
</dbReference>
<evidence type="ECO:0000259" key="8">
    <source>
        <dbReference type="PROSITE" id="PS50067"/>
    </source>
</evidence>
<evidence type="ECO:0000313" key="9">
    <source>
        <dbReference type="EMBL" id="RKO98568.1"/>
    </source>
</evidence>
<dbReference type="GO" id="GO:0007018">
    <property type="term" value="P:microtubule-based movement"/>
    <property type="evidence" value="ECO:0007669"/>
    <property type="project" value="InterPro"/>
</dbReference>
<keyword evidence="3 6" id="KW-0547">Nucleotide-binding</keyword>
<dbReference type="InterPro" id="IPR001752">
    <property type="entry name" value="Kinesin_motor_dom"/>
</dbReference>
<sequence>MLLQGYDCVTVLPAGKTIRLQKLEAPPKTFAYDHCFGPHHTQADVYETAARPLLHQFLEGYNATVLAYGQTSSGKTYTMGTGLATAGGAAAGGAAASGAAMDGAGSGIIQHTVQALFAELRQREEQAVAAAAADGSGTGPTYAWSLSVTFLELYNEELIDLLRSVPSSSSTVGASLALREDGSGNIVLAGARAIPVATYDELMACLAQGTLCRSVGSTNMNAMSSRSHAVFSLNLEQVISPAPRTTTRLRSKYHFVDLAGSERLKRTGAVGARKKESIAINQGLLALGNCISALASAASATQPPRKHIPYRDSKLTRLLQDSLGGNSLTLMIACVSPCDFNYAETHSTLVYAQRTRAIKNHVRLMQ</sequence>
<comment type="similarity">
    <text evidence="6 7">Belongs to the TRAFAC class myosin-kinesin ATPase superfamily. Kinesin family.</text>
</comment>
<dbReference type="PROSITE" id="PS00411">
    <property type="entry name" value="KINESIN_MOTOR_1"/>
    <property type="match status" value="1"/>
</dbReference>
<dbReference type="InterPro" id="IPR027417">
    <property type="entry name" value="P-loop_NTPase"/>
</dbReference>
<reference evidence="10" key="1">
    <citation type="journal article" date="2018" name="Nat. Microbiol.">
        <title>Leveraging single-cell genomics to expand the fungal tree of life.</title>
        <authorList>
            <person name="Ahrendt S.R."/>
            <person name="Quandt C.A."/>
            <person name="Ciobanu D."/>
            <person name="Clum A."/>
            <person name="Salamov A."/>
            <person name="Andreopoulos B."/>
            <person name="Cheng J.F."/>
            <person name="Woyke T."/>
            <person name="Pelin A."/>
            <person name="Henrissat B."/>
            <person name="Reynolds N.K."/>
            <person name="Benny G.L."/>
            <person name="Smith M.E."/>
            <person name="James T.Y."/>
            <person name="Grigoriev I.V."/>
        </authorList>
    </citation>
    <scope>NUCLEOTIDE SEQUENCE [LARGE SCALE GENOMIC DNA]</scope>
    <source>
        <strain evidence="10">ATCC 52028</strain>
    </source>
</reference>
<name>A0A4P9X191_9FUNG</name>
<dbReference type="PANTHER" id="PTHR47969:SF15">
    <property type="entry name" value="CHROMOSOME-ASSOCIATED KINESIN KIF4A-RELATED"/>
    <property type="match status" value="1"/>
</dbReference>
<feature type="domain" description="Kinesin motor" evidence="8">
    <location>
        <begin position="1"/>
        <end position="358"/>
    </location>
</feature>
<keyword evidence="6 7" id="KW-0505">Motor protein</keyword>
<dbReference type="Gene3D" id="3.40.850.10">
    <property type="entry name" value="Kinesin motor domain"/>
    <property type="match status" value="1"/>
</dbReference>
<dbReference type="SUPFAM" id="SSF52540">
    <property type="entry name" value="P-loop containing nucleoside triphosphate hydrolases"/>
    <property type="match status" value="1"/>
</dbReference>
<evidence type="ECO:0000256" key="2">
    <source>
        <dbReference type="ARBA" id="ARBA00022490"/>
    </source>
</evidence>
<comment type="subcellular location">
    <subcellularLocation>
        <location evidence="1">Cytoplasm</location>
    </subcellularLocation>
</comment>
<feature type="binding site" evidence="6">
    <location>
        <begin position="69"/>
        <end position="76"/>
    </location>
    <ligand>
        <name>ATP</name>
        <dbReference type="ChEBI" id="CHEBI:30616"/>
    </ligand>
</feature>
<feature type="non-terminal residue" evidence="9">
    <location>
        <position position="366"/>
    </location>
</feature>
<keyword evidence="4 6" id="KW-0067">ATP-binding</keyword>
<dbReference type="InterPro" id="IPR027640">
    <property type="entry name" value="Kinesin-like_fam"/>
</dbReference>
<proteinExistence type="inferred from homology"/>
<organism evidence="9 10">
    <name type="scientific">Caulochytrium protostelioides</name>
    <dbReference type="NCBI Taxonomy" id="1555241"/>
    <lineage>
        <taxon>Eukaryota</taxon>
        <taxon>Fungi</taxon>
        <taxon>Fungi incertae sedis</taxon>
        <taxon>Chytridiomycota</taxon>
        <taxon>Chytridiomycota incertae sedis</taxon>
        <taxon>Chytridiomycetes</taxon>
        <taxon>Caulochytriales</taxon>
        <taxon>Caulochytriaceae</taxon>
        <taxon>Caulochytrium</taxon>
    </lineage>
</organism>
<keyword evidence="7" id="KW-0493">Microtubule</keyword>
<evidence type="ECO:0000256" key="1">
    <source>
        <dbReference type="ARBA" id="ARBA00004496"/>
    </source>
</evidence>
<dbReference type="GO" id="GO:0003777">
    <property type="term" value="F:microtubule motor activity"/>
    <property type="evidence" value="ECO:0007669"/>
    <property type="project" value="InterPro"/>
</dbReference>
<dbReference type="OrthoDB" id="3176171at2759"/>
<evidence type="ECO:0000256" key="6">
    <source>
        <dbReference type="PROSITE-ProRule" id="PRU00283"/>
    </source>
</evidence>
<dbReference type="AlphaFoldDB" id="A0A4P9X191"/>
<evidence type="ECO:0000256" key="7">
    <source>
        <dbReference type="RuleBase" id="RU000394"/>
    </source>
</evidence>
<keyword evidence="10" id="KW-1185">Reference proteome</keyword>
<dbReference type="GO" id="GO:0005874">
    <property type="term" value="C:microtubule"/>
    <property type="evidence" value="ECO:0007669"/>
    <property type="project" value="UniProtKB-KW"/>
</dbReference>
<dbReference type="PANTHER" id="PTHR47969">
    <property type="entry name" value="CHROMOSOME-ASSOCIATED KINESIN KIF4A-RELATED"/>
    <property type="match status" value="1"/>
</dbReference>
<evidence type="ECO:0000313" key="10">
    <source>
        <dbReference type="Proteomes" id="UP000274922"/>
    </source>
</evidence>
<dbReference type="GO" id="GO:0005875">
    <property type="term" value="C:microtubule associated complex"/>
    <property type="evidence" value="ECO:0007669"/>
    <property type="project" value="TreeGrafter"/>
</dbReference>
<dbReference type="EMBL" id="ML014401">
    <property type="protein sequence ID" value="RKO98568.1"/>
    <property type="molecule type" value="Genomic_DNA"/>
</dbReference>
<dbReference type="SMART" id="SM00129">
    <property type="entry name" value="KISc"/>
    <property type="match status" value="1"/>
</dbReference>
<dbReference type="InterPro" id="IPR036961">
    <property type="entry name" value="Kinesin_motor_dom_sf"/>
</dbReference>
<dbReference type="GO" id="GO:0051231">
    <property type="term" value="P:spindle elongation"/>
    <property type="evidence" value="ECO:0007669"/>
    <property type="project" value="TreeGrafter"/>
</dbReference>
<evidence type="ECO:0000256" key="5">
    <source>
        <dbReference type="ARBA" id="ARBA00023054"/>
    </source>
</evidence>
<evidence type="ECO:0000256" key="4">
    <source>
        <dbReference type="ARBA" id="ARBA00022840"/>
    </source>
</evidence>
<dbReference type="InterPro" id="IPR019821">
    <property type="entry name" value="Kinesin_motor_CS"/>
</dbReference>
<dbReference type="GO" id="GO:0005737">
    <property type="term" value="C:cytoplasm"/>
    <property type="evidence" value="ECO:0007669"/>
    <property type="project" value="UniProtKB-SubCell"/>
</dbReference>